<reference evidence="3" key="1">
    <citation type="submission" date="2019-04" db="EMBL/GenBank/DDBJ databases">
        <title>Friends and foes A comparative genomics studyof 23 Aspergillus species from section Flavi.</title>
        <authorList>
            <consortium name="DOE Joint Genome Institute"/>
            <person name="Kjaerbolling I."/>
            <person name="Vesth T."/>
            <person name="Frisvad J.C."/>
            <person name="Nybo J.L."/>
            <person name="Theobald S."/>
            <person name="Kildgaard S."/>
            <person name="Isbrandt T."/>
            <person name="Kuo A."/>
            <person name="Sato A."/>
            <person name="Lyhne E.K."/>
            <person name="Kogle M.E."/>
            <person name="Wiebenga A."/>
            <person name="Kun R.S."/>
            <person name="Lubbers R.J."/>
            <person name="Makela M.R."/>
            <person name="Barry K."/>
            <person name="Chovatia M."/>
            <person name="Clum A."/>
            <person name="Daum C."/>
            <person name="Haridas S."/>
            <person name="He G."/>
            <person name="LaButti K."/>
            <person name="Lipzen A."/>
            <person name="Mondo S."/>
            <person name="Riley R."/>
            <person name="Salamov A."/>
            <person name="Simmons B.A."/>
            <person name="Magnuson J.K."/>
            <person name="Henrissat B."/>
            <person name="Mortensen U.H."/>
            <person name="Larsen T.O."/>
            <person name="Devries R.P."/>
            <person name="Grigoriev I.V."/>
            <person name="Machida M."/>
            <person name="Baker S.E."/>
            <person name="Andersen M.R."/>
        </authorList>
    </citation>
    <scope>NUCLEOTIDE SEQUENCE [LARGE SCALE GENOMIC DNA]</scope>
    <source>
        <strain evidence="3">IBT 14317</strain>
    </source>
</reference>
<sequence>MPSHGPYMWLCFNLLDTVSGINCWIEMLNDSQDTHSKSRPLSVAEQVALQSQVSGSLGTSCVWEILSCVLGVVSLVAIIVVLYDYNGKPMADWPYGVTLNAVISILTTLMKAAMAFPITEALSQLRWPWSSQGNKLSDLALLDAASRGAIGAALVLMRCIPSAAGYGVLPQVSATECALYFCIDTYEATVKDGDFNERPVSSATFSNLSSISVTENFALIPETCYVNSTQNKGPSQCTYPVNWLSRLALVNSLTPLLNVPGEFYMSNQVPWSSDIVHALYGQQGNLTNITTVFNSLTSTLTTHARAQVCKATVKGMTGTVEPFTRNQYIWKSSPLALLFSDLAVEATHSFRTSPSLSGMREASRKMKVWLEITPEGVKLKGIPR</sequence>
<dbReference type="InterPro" id="IPR021514">
    <property type="entry name" value="DUF3176"/>
</dbReference>
<name>A0A5N7CM85_PETAA</name>
<evidence type="ECO:0000256" key="2">
    <source>
        <dbReference type="SAM" id="SignalP"/>
    </source>
</evidence>
<accession>A0A5N7CM85</accession>
<dbReference type="EMBL" id="ML735220">
    <property type="protein sequence ID" value="KAE8394979.1"/>
    <property type="molecule type" value="Genomic_DNA"/>
</dbReference>
<keyword evidence="1" id="KW-0472">Membrane</keyword>
<keyword evidence="2" id="KW-0732">Signal</keyword>
<evidence type="ECO:0000313" key="3">
    <source>
        <dbReference type="EMBL" id="KAE8394979.1"/>
    </source>
</evidence>
<protein>
    <recommendedName>
        <fullName evidence="4">Carboxylic ester hydrolase</fullName>
    </recommendedName>
</protein>
<evidence type="ECO:0008006" key="4">
    <source>
        <dbReference type="Google" id="ProtNLM"/>
    </source>
</evidence>
<keyword evidence="1" id="KW-1133">Transmembrane helix</keyword>
<gene>
    <name evidence="3" type="ORF">BDV23DRAFT_169020</name>
</gene>
<keyword evidence="1" id="KW-0812">Transmembrane</keyword>
<dbReference type="PANTHER" id="PTHR35394:SF5">
    <property type="entry name" value="DUF3176 DOMAIN-CONTAINING PROTEIN"/>
    <property type="match status" value="1"/>
</dbReference>
<organism evidence="3">
    <name type="scientific">Petromyces alliaceus</name>
    <name type="common">Aspergillus alliaceus</name>
    <dbReference type="NCBI Taxonomy" id="209559"/>
    <lineage>
        <taxon>Eukaryota</taxon>
        <taxon>Fungi</taxon>
        <taxon>Dikarya</taxon>
        <taxon>Ascomycota</taxon>
        <taxon>Pezizomycotina</taxon>
        <taxon>Eurotiomycetes</taxon>
        <taxon>Eurotiomycetidae</taxon>
        <taxon>Eurotiales</taxon>
        <taxon>Aspergillaceae</taxon>
        <taxon>Aspergillus</taxon>
        <taxon>Aspergillus subgen. Circumdati</taxon>
    </lineage>
</organism>
<feature type="signal peptide" evidence="2">
    <location>
        <begin position="1"/>
        <end position="20"/>
    </location>
</feature>
<dbReference type="PANTHER" id="PTHR35394">
    <property type="entry name" value="DUF3176 DOMAIN-CONTAINING PROTEIN"/>
    <property type="match status" value="1"/>
</dbReference>
<dbReference type="OrthoDB" id="5376804at2759"/>
<dbReference type="AlphaFoldDB" id="A0A5N7CM85"/>
<evidence type="ECO:0000256" key="1">
    <source>
        <dbReference type="SAM" id="Phobius"/>
    </source>
</evidence>
<feature type="transmembrane region" description="Helical" evidence="1">
    <location>
        <begin position="95"/>
        <end position="116"/>
    </location>
</feature>
<dbReference type="Proteomes" id="UP000326877">
    <property type="component" value="Unassembled WGS sequence"/>
</dbReference>
<proteinExistence type="predicted"/>
<dbReference type="Pfam" id="PF11374">
    <property type="entry name" value="DUF3176"/>
    <property type="match status" value="1"/>
</dbReference>
<feature type="chain" id="PRO_5024978421" description="Carboxylic ester hydrolase" evidence="2">
    <location>
        <begin position="21"/>
        <end position="384"/>
    </location>
</feature>
<feature type="transmembrane region" description="Helical" evidence="1">
    <location>
        <begin position="61"/>
        <end position="83"/>
    </location>
</feature>